<dbReference type="EnsemblPlants" id="AET2Gv20253700.14">
    <property type="protein sequence ID" value="AET2Gv20253700.14"/>
    <property type="gene ID" value="AET2Gv20253700"/>
</dbReference>
<dbReference type="AlphaFoldDB" id="A0A453ASX6"/>
<feature type="region of interest" description="Disordered" evidence="1">
    <location>
        <begin position="1"/>
        <end position="29"/>
    </location>
</feature>
<evidence type="ECO:0000313" key="3">
    <source>
        <dbReference type="Proteomes" id="UP000015105"/>
    </source>
</evidence>
<keyword evidence="3" id="KW-1185">Reference proteome</keyword>
<reference evidence="2" key="3">
    <citation type="journal article" date="2017" name="Nature">
        <title>Genome sequence of the progenitor of the wheat D genome Aegilops tauschii.</title>
        <authorList>
            <person name="Luo M.C."/>
            <person name="Gu Y.Q."/>
            <person name="Puiu D."/>
            <person name="Wang H."/>
            <person name="Twardziok S.O."/>
            <person name="Deal K.R."/>
            <person name="Huo N."/>
            <person name="Zhu T."/>
            <person name="Wang L."/>
            <person name="Wang Y."/>
            <person name="McGuire P.E."/>
            <person name="Liu S."/>
            <person name="Long H."/>
            <person name="Ramasamy R.K."/>
            <person name="Rodriguez J.C."/>
            <person name="Van S.L."/>
            <person name="Yuan L."/>
            <person name="Wang Z."/>
            <person name="Xia Z."/>
            <person name="Xiao L."/>
            <person name="Anderson O.D."/>
            <person name="Ouyang S."/>
            <person name="Liang Y."/>
            <person name="Zimin A.V."/>
            <person name="Pertea G."/>
            <person name="Qi P."/>
            <person name="Bennetzen J.L."/>
            <person name="Dai X."/>
            <person name="Dawson M.W."/>
            <person name="Muller H.G."/>
            <person name="Kugler K."/>
            <person name="Rivarola-Duarte L."/>
            <person name="Spannagl M."/>
            <person name="Mayer K.F.X."/>
            <person name="Lu F.H."/>
            <person name="Bevan M.W."/>
            <person name="Leroy P."/>
            <person name="Li P."/>
            <person name="You F.M."/>
            <person name="Sun Q."/>
            <person name="Liu Z."/>
            <person name="Lyons E."/>
            <person name="Wicker T."/>
            <person name="Salzberg S.L."/>
            <person name="Devos K.M."/>
            <person name="Dvorak J."/>
        </authorList>
    </citation>
    <scope>NUCLEOTIDE SEQUENCE [LARGE SCALE GENOMIC DNA]</scope>
    <source>
        <strain evidence="2">cv. AL8/78</strain>
    </source>
</reference>
<reference evidence="2" key="4">
    <citation type="submission" date="2019-03" db="UniProtKB">
        <authorList>
            <consortium name="EnsemblPlants"/>
        </authorList>
    </citation>
    <scope>IDENTIFICATION</scope>
</reference>
<sequence length="29" mass="3218">MSISGEVPDEGSDGEEVFIDEQDIIQEIH</sequence>
<protein>
    <submittedName>
        <fullName evidence="2">Uncharacterized protein</fullName>
    </submittedName>
</protein>
<reference evidence="3" key="2">
    <citation type="journal article" date="2017" name="Nat. Plants">
        <title>The Aegilops tauschii genome reveals multiple impacts of transposons.</title>
        <authorList>
            <person name="Zhao G."/>
            <person name="Zou C."/>
            <person name="Li K."/>
            <person name="Wang K."/>
            <person name="Li T."/>
            <person name="Gao L."/>
            <person name="Zhang X."/>
            <person name="Wang H."/>
            <person name="Yang Z."/>
            <person name="Liu X."/>
            <person name="Jiang W."/>
            <person name="Mao L."/>
            <person name="Kong X."/>
            <person name="Jiao Y."/>
            <person name="Jia J."/>
        </authorList>
    </citation>
    <scope>NUCLEOTIDE SEQUENCE [LARGE SCALE GENOMIC DNA]</scope>
    <source>
        <strain evidence="3">cv. AL8/78</strain>
    </source>
</reference>
<name>A0A453ASX6_AEGTS</name>
<reference evidence="2" key="5">
    <citation type="journal article" date="2021" name="G3 (Bethesda)">
        <title>Aegilops tauschii genome assembly Aet v5.0 features greater sequence contiguity and improved annotation.</title>
        <authorList>
            <person name="Wang L."/>
            <person name="Zhu T."/>
            <person name="Rodriguez J.C."/>
            <person name="Deal K.R."/>
            <person name="Dubcovsky J."/>
            <person name="McGuire P.E."/>
            <person name="Lux T."/>
            <person name="Spannagl M."/>
            <person name="Mayer K.F.X."/>
            <person name="Baldrich P."/>
            <person name="Meyers B.C."/>
            <person name="Huo N."/>
            <person name="Gu Y.Q."/>
            <person name="Zhou H."/>
            <person name="Devos K.M."/>
            <person name="Bennetzen J.L."/>
            <person name="Unver T."/>
            <person name="Budak H."/>
            <person name="Gulick P.J."/>
            <person name="Galiba G."/>
            <person name="Kalapos B."/>
            <person name="Nelson D.R."/>
            <person name="Li P."/>
            <person name="You F.M."/>
            <person name="Luo M.C."/>
            <person name="Dvorak J."/>
        </authorList>
    </citation>
    <scope>NUCLEOTIDE SEQUENCE [LARGE SCALE GENOMIC DNA]</scope>
    <source>
        <strain evidence="2">cv. AL8/78</strain>
    </source>
</reference>
<accession>A0A453ASX6</accession>
<dbReference type="Gramene" id="AET2Gv20253700.14">
    <property type="protein sequence ID" value="AET2Gv20253700.14"/>
    <property type="gene ID" value="AET2Gv20253700"/>
</dbReference>
<reference evidence="3" key="1">
    <citation type="journal article" date="2014" name="Science">
        <title>Ancient hybridizations among the ancestral genomes of bread wheat.</title>
        <authorList>
            <consortium name="International Wheat Genome Sequencing Consortium,"/>
            <person name="Marcussen T."/>
            <person name="Sandve S.R."/>
            <person name="Heier L."/>
            <person name="Spannagl M."/>
            <person name="Pfeifer M."/>
            <person name="Jakobsen K.S."/>
            <person name="Wulff B.B."/>
            <person name="Steuernagel B."/>
            <person name="Mayer K.F."/>
            <person name="Olsen O.A."/>
        </authorList>
    </citation>
    <scope>NUCLEOTIDE SEQUENCE [LARGE SCALE GENOMIC DNA]</scope>
    <source>
        <strain evidence="3">cv. AL8/78</strain>
    </source>
</reference>
<proteinExistence type="predicted"/>
<feature type="compositionally biased region" description="Acidic residues" evidence="1">
    <location>
        <begin position="7"/>
        <end position="29"/>
    </location>
</feature>
<organism evidence="2 3">
    <name type="scientific">Aegilops tauschii subsp. strangulata</name>
    <name type="common">Goatgrass</name>
    <dbReference type="NCBI Taxonomy" id="200361"/>
    <lineage>
        <taxon>Eukaryota</taxon>
        <taxon>Viridiplantae</taxon>
        <taxon>Streptophyta</taxon>
        <taxon>Embryophyta</taxon>
        <taxon>Tracheophyta</taxon>
        <taxon>Spermatophyta</taxon>
        <taxon>Magnoliopsida</taxon>
        <taxon>Liliopsida</taxon>
        <taxon>Poales</taxon>
        <taxon>Poaceae</taxon>
        <taxon>BOP clade</taxon>
        <taxon>Pooideae</taxon>
        <taxon>Triticodae</taxon>
        <taxon>Triticeae</taxon>
        <taxon>Triticinae</taxon>
        <taxon>Aegilops</taxon>
    </lineage>
</organism>
<evidence type="ECO:0000313" key="2">
    <source>
        <dbReference type="EnsemblPlants" id="AET2Gv20253700.14"/>
    </source>
</evidence>
<evidence type="ECO:0000256" key="1">
    <source>
        <dbReference type="SAM" id="MobiDB-lite"/>
    </source>
</evidence>
<dbReference type="Proteomes" id="UP000015105">
    <property type="component" value="Chromosome 2D"/>
</dbReference>